<dbReference type="InterPro" id="IPR015688">
    <property type="entry name" value="eEF3_ABC2_chromodomain-like"/>
</dbReference>
<keyword evidence="11" id="KW-0648">Protein biosynthesis</keyword>
<feature type="repeat" description="HEAT" evidence="15">
    <location>
        <begin position="201"/>
        <end position="239"/>
    </location>
</feature>
<dbReference type="GO" id="GO:0005829">
    <property type="term" value="C:cytosol"/>
    <property type="evidence" value="ECO:0007669"/>
    <property type="project" value="UniProtKB-SubCell"/>
</dbReference>
<evidence type="ECO:0000259" key="17">
    <source>
        <dbReference type="PROSITE" id="PS50893"/>
    </source>
</evidence>
<dbReference type="InterPro" id="IPR003439">
    <property type="entry name" value="ABC_transporter-like_ATP-bd"/>
</dbReference>
<evidence type="ECO:0000313" key="18">
    <source>
        <dbReference type="EMBL" id="TBU22939.1"/>
    </source>
</evidence>
<evidence type="ECO:0000256" key="8">
    <source>
        <dbReference type="ARBA" id="ARBA00022801"/>
    </source>
</evidence>
<dbReference type="InterPro" id="IPR017871">
    <property type="entry name" value="ABC_transporter-like_CS"/>
</dbReference>
<accession>A0A4Q9M7N8</accession>
<dbReference type="Proteomes" id="UP000292957">
    <property type="component" value="Unassembled WGS sequence"/>
</dbReference>
<feature type="region of interest" description="Disordered" evidence="16">
    <location>
        <begin position="1004"/>
        <end position="1070"/>
    </location>
</feature>
<dbReference type="GO" id="GO:0003746">
    <property type="term" value="F:translation elongation factor activity"/>
    <property type="evidence" value="ECO:0007669"/>
    <property type="project" value="UniProtKB-KW"/>
</dbReference>
<dbReference type="SUPFAM" id="SSF52540">
    <property type="entry name" value="P-loop containing nucleoside triphosphate hydrolases"/>
    <property type="match status" value="2"/>
</dbReference>
<keyword evidence="4" id="KW-0963">Cytoplasm</keyword>
<evidence type="ECO:0000256" key="1">
    <source>
        <dbReference type="ARBA" id="ARBA00004514"/>
    </source>
</evidence>
<keyword evidence="10" id="KW-0694">RNA-binding</keyword>
<dbReference type="GO" id="GO:0003723">
    <property type="term" value="F:RNA binding"/>
    <property type="evidence" value="ECO:0007669"/>
    <property type="project" value="UniProtKB-KW"/>
</dbReference>
<dbReference type="PROSITE" id="PS50893">
    <property type="entry name" value="ABC_TRANSPORTER_2"/>
    <property type="match status" value="2"/>
</dbReference>
<dbReference type="InterPro" id="IPR011989">
    <property type="entry name" value="ARM-like"/>
</dbReference>
<dbReference type="Gene3D" id="1.25.10.10">
    <property type="entry name" value="Leucine-rich Repeat Variant"/>
    <property type="match status" value="1"/>
</dbReference>
<dbReference type="PANTHER" id="PTHR19211">
    <property type="entry name" value="ATP-BINDING TRANSPORT PROTEIN-RELATED"/>
    <property type="match status" value="1"/>
</dbReference>
<evidence type="ECO:0000256" key="15">
    <source>
        <dbReference type="PROSITE-ProRule" id="PRU00103"/>
    </source>
</evidence>
<organism evidence="18">
    <name type="scientific">Dichomitus squalens</name>
    <dbReference type="NCBI Taxonomy" id="114155"/>
    <lineage>
        <taxon>Eukaryota</taxon>
        <taxon>Fungi</taxon>
        <taxon>Dikarya</taxon>
        <taxon>Basidiomycota</taxon>
        <taxon>Agaricomycotina</taxon>
        <taxon>Agaricomycetes</taxon>
        <taxon>Polyporales</taxon>
        <taxon>Polyporaceae</taxon>
        <taxon>Dichomitus</taxon>
    </lineage>
</organism>
<dbReference type="InterPro" id="IPR050611">
    <property type="entry name" value="ABCF"/>
</dbReference>
<dbReference type="Gene3D" id="3.40.50.300">
    <property type="entry name" value="P-loop containing nucleotide triphosphate hydrolases"/>
    <property type="match status" value="2"/>
</dbReference>
<dbReference type="CDD" id="cd03221">
    <property type="entry name" value="ABCF_EF-3"/>
    <property type="match status" value="1"/>
</dbReference>
<dbReference type="Pfam" id="PF24984">
    <property type="entry name" value="HEAT_EF3_GNC1"/>
    <property type="match status" value="1"/>
</dbReference>
<dbReference type="Gene3D" id="2.40.50.990">
    <property type="match status" value="1"/>
</dbReference>
<dbReference type="FunFam" id="3.40.50.300:FF:000193">
    <property type="entry name" value="Probable Elongation factor 3"/>
    <property type="match status" value="1"/>
</dbReference>
<keyword evidence="7" id="KW-0251">Elongation factor</keyword>
<dbReference type="FunFam" id="1.25.10.10:FF:000076">
    <property type="entry name" value="Elongation factor 3"/>
    <property type="match status" value="1"/>
</dbReference>
<dbReference type="PANTHER" id="PTHR19211:SF5">
    <property type="entry name" value="ELONGATION FACTOR 3A-RELATED"/>
    <property type="match status" value="1"/>
</dbReference>
<dbReference type="PROSITE" id="PS00211">
    <property type="entry name" value="ABC_TRANSPORTER_1"/>
    <property type="match status" value="2"/>
</dbReference>
<dbReference type="InterPro" id="IPR034085">
    <property type="entry name" value="TOG"/>
</dbReference>
<keyword evidence="6" id="KW-0547">Nucleotide-binding</keyword>
<comment type="pathway">
    <text evidence="2">Protein biosynthesis; polypeptide chain elongation.</text>
</comment>
<feature type="domain" description="ABC transporter" evidence="17">
    <location>
        <begin position="460"/>
        <end position="677"/>
    </location>
</feature>
<dbReference type="InterPro" id="IPR003593">
    <property type="entry name" value="AAA+_ATPase"/>
</dbReference>
<evidence type="ECO:0000256" key="2">
    <source>
        <dbReference type="ARBA" id="ARBA00004815"/>
    </source>
</evidence>
<sequence length="1070" mass="117395">MPQSAAQITKMPAVSAAAPSTIPDPASLKAAVAPAAGQFDVSGLFVADKATREASAAQFVALVQKEGPAAVQSVGFTDAVVKALGDKKSPAAREGAANAVAAVAATPAIRALEPYFIDSGVYAALIEAFADKMPAVRNAAVEAVKAYVAASNPWAAGLVLPALLHEIKTAGKWQVKTGSLVVLNQLVASAPLQTAKLTPEIVPVLAEAIWDTKADVKKAARDSLEKVTALVSNKDIERFIPALIKALINPVEEVPNTITLLSATTFVSEVDSPTLSLMVPLLSRGLNEKLTATKRKVAVIIDNMAKLVDSPVTVRPFIPKLLPGLIKIESVIGDPEARSVVARAIATLRQVGEVPTGDGSDLPPLKKAEEKTLAHSLINLYKKAGANPVPSVADVATIYASQLATNMVNLKNFDVSEWQTLIPYLAFLTTSPDPNTIVNEWAVKSASAEDEDETQAEDEEEGEDLCNCQFSLAYGAKILLNTATLRLKRGHRYGLCGRNGTGKSTLMRAITNGQVEGFPSPDEVRTFYVEHDIDGSEADTSVLDFIVSDKRIQATREEIIETLASVGFSDERQKSAIGSLSGGWKMKLALARAMLFRADILLLDEPTNHLDVVNVAWLEGYLTSLTTCTSIIVSHDSGFLNNVITDVLHLNRFKLKRYRGNLEAFMKAVPEARSYYTLEAQEDYQFKLPDPPLLEGVKTKEKSLLKMRKVGFQYPTQANQQLYDITLQVSLSSRVAVLGPNGSGKSTLVKLLIGDMEPNKGGEIWKHPNLVIGYVAQHAFHHIDQHLDKTPLEYMLWRYQTGEDLEEMMKASRQITEEEEKKMKDGSIVVVEGQKRIIEEIVARKKLKQSYEYEVSFKNMSSSENIWLPRDDLIKRGFEKKVLEVDTREAQRLGLLRPLVRREIEKHFADFGLEAEFVSHNSMRGLSGGQKVKVVLGAATWRRPHVICLDEPTNYLDRESLAALIKALKEFEGGVLVITHNRDFSESLCTEVWAMRDGRLEASGHNWVEGQGSGPRIDKKDGEDEDQYDAMGNKIDTKKTKKLTSAEARKLKKERMARKKRGEEVTDDEL</sequence>
<keyword evidence="5" id="KW-0677">Repeat</keyword>
<dbReference type="Pfam" id="PF24987">
    <property type="entry name" value="HEAT_EF3_N"/>
    <property type="match status" value="1"/>
</dbReference>
<dbReference type="SMART" id="SM00382">
    <property type="entry name" value="AAA"/>
    <property type="match status" value="2"/>
</dbReference>
<dbReference type="InterPro" id="IPR047038">
    <property type="entry name" value="eEF3_chromodomain-like_sf"/>
</dbReference>
<keyword evidence="8 18" id="KW-0378">Hydrolase</keyword>
<dbReference type="InterPro" id="IPR021133">
    <property type="entry name" value="HEAT_type_2"/>
</dbReference>
<dbReference type="EMBL" id="ML143521">
    <property type="protein sequence ID" value="TBU22939.1"/>
    <property type="molecule type" value="Genomic_DNA"/>
</dbReference>
<dbReference type="InterPro" id="IPR016024">
    <property type="entry name" value="ARM-type_fold"/>
</dbReference>
<evidence type="ECO:0000256" key="6">
    <source>
        <dbReference type="ARBA" id="ARBA00022741"/>
    </source>
</evidence>
<reference evidence="18" key="1">
    <citation type="submission" date="2019-01" db="EMBL/GenBank/DDBJ databases">
        <title>Draft genome sequences of three monokaryotic isolates of the white-rot basidiomycete fungus Dichomitus squalens.</title>
        <authorList>
            <consortium name="DOE Joint Genome Institute"/>
            <person name="Lopez S.C."/>
            <person name="Andreopoulos B."/>
            <person name="Pangilinan J."/>
            <person name="Lipzen A."/>
            <person name="Riley R."/>
            <person name="Ahrendt S."/>
            <person name="Ng V."/>
            <person name="Barry K."/>
            <person name="Daum C."/>
            <person name="Grigoriev I.V."/>
            <person name="Hilden K.S."/>
            <person name="Makela M.R."/>
            <person name="de Vries R.P."/>
        </authorList>
    </citation>
    <scope>NUCLEOTIDE SEQUENCE [LARGE SCALE GENOMIC DNA]</scope>
    <source>
        <strain evidence="18">OM18370.1</strain>
    </source>
</reference>
<dbReference type="Pfam" id="PF00005">
    <property type="entry name" value="ABC_tran"/>
    <property type="match status" value="2"/>
</dbReference>
<comment type="similarity">
    <text evidence="3">Belongs to the ABC transporter superfamily. ABCF family. EF3 subfamily.</text>
</comment>
<dbReference type="PROSITE" id="PS50077">
    <property type="entry name" value="HEAT_REPEAT"/>
    <property type="match status" value="1"/>
</dbReference>
<evidence type="ECO:0000256" key="11">
    <source>
        <dbReference type="ARBA" id="ARBA00022917"/>
    </source>
</evidence>
<comment type="catalytic activity">
    <reaction evidence="12">
        <text>ATP + H2O = ADP + phosphate + H(+)</text>
        <dbReference type="Rhea" id="RHEA:13065"/>
        <dbReference type="ChEBI" id="CHEBI:15377"/>
        <dbReference type="ChEBI" id="CHEBI:15378"/>
        <dbReference type="ChEBI" id="CHEBI:30616"/>
        <dbReference type="ChEBI" id="CHEBI:43474"/>
        <dbReference type="ChEBI" id="CHEBI:456216"/>
    </reaction>
</comment>
<evidence type="ECO:0000256" key="7">
    <source>
        <dbReference type="ARBA" id="ARBA00022768"/>
    </source>
</evidence>
<name>A0A4Q9M7N8_9APHY</name>
<dbReference type="SMART" id="SM00298">
    <property type="entry name" value="CHROMO"/>
    <property type="match status" value="1"/>
</dbReference>
<evidence type="ECO:0000256" key="12">
    <source>
        <dbReference type="ARBA" id="ARBA00049360"/>
    </source>
</evidence>
<keyword evidence="9" id="KW-0067">ATP-binding</keyword>
<dbReference type="GO" id="GO:0016887">
    <property type="term" value="F:ATP hydrolysis activity"/>
    <property type="evidence" value="ECO:0007669"/>
    <property type="project" value="InterPro"/>
</dbReference>
<evidence type="ECO:0000256" key="9">
    <source>
        <dbReference type="ARBA" id="ARBA00022840"/>
    </source>
</evidence>
<feature type="domain" description="ABC transporter" evidence="17">
    <location>
        <begin position="705"/>
        <end position="1022"/>
    </location>
</feature>
<dbReference type="UniPathway" id="UPA00345"/>
<dbReference type="GO" id="GO:0005524">
    <property type="term" value="F:ATP binding"/>
    <property type="evidence" value="ECO:0007669"/>
    <property type="project" value="UniProtKB-KW"/>
</dbReference>
<proteinExistence type="inferred from homology"/>
<dbReference type="InterPro" id="IPR027417">
    <property type="entry name" value="P-loop_NTPase"/>
</dbReference>
<evidence type="ECO:0000256" key="5">
    <source>
        <dbReference type="ARBA" id="ARBA00022737"/>
    </source>
</evidence>
<dbReference type="SMART" id="SM01349">
    <property type="entry name" value="TOG"/>
    <property type="match status" value="1"/>
</dbReference>
<dbReference type="AlphaFoldDB" id="A0A4Q9M7N8"/>
<evidence type="ECO:0000256" key="4">
    <source>
        <dbReference type="ARBA" id="ARBA00022490"/>
    </source>
</evidence>
<evidence type="ECO:0000256" key="3">
    <source>
        <dbReference type="ARBA" id="ARBA00011054"/>
    </source>
</evidence>
<dbReference type="CDD" id="cd18626">
    <property type="entry name" value="CD_eEF3"/>
    <property type="match status" value="1"/>
</dbReference>
<comment type="subcellular location">
    <subcellularLocation>
        <location evidence="1">Cytoplasm</location>
        <location evidence="1">Cytosol</location>
    </subcellularLocation>
</comment>
<evidence type="ECO:0000256" key="16">
    <source>
        <dbReference type="SAM" id="MobiDB-lite"/>
    </source>
</evidence>
<evidence type="ECO:0000256" key="13">
    <source>
        <dbReference type="ARBA" id="ARBA00050030"/>
    </source>
</evidence>
<dbReference type="OrthoDB" id="2110130at2759"/>
<dbReference type="InterPro" id="IPR000953">
    <property type="entry name" value="Chromo/chromo_shadow_dom"/>
</dbReference>
<protein>
    <recommendedName>
        <fullName evidence="13">Elongation factor 3</fullName>
    </recommendedName>
    <alternativeName>
        <fullName evidence="14">Eukaryotic elongation factor 3</fullName>
    </alternativeName>
</protein>
<gene>
    <name evidence="18" type="ORF">BD311DRAFT_704799</name>
</gene>
<dbReference type="SUPFAM" id="SSF48371">
    <property type="entry name" value="ARM repeat"/>
    <property type="match status" value="1"/>
</dbReference>
<feature type="compositionally biased region" description="Basic residues" evidence="16">
    <location>
        <begin position="1050"/>
        <end position="1060"/>
    </location>
</feature>
<evidence type="ECO:0000256" key="14">
    <source>
        <dbReference type="ARBA" id="ARBA00050045"/>
    </source>
</evidence>
<dbReference type="FunFam" id="2.40.50.990:FF:000002">
    <property type="entry name" value="mRNA export factor elf1"/>
    <property type="match status" value="1"/>
</dbReference>
<evidence type="ECO:0000256" key="10">
    <source>
        <dbReference type="ARBA" id="ARBA00022884"/>
    </source>
</evidence>